<dbReference type="RefSeq" id="WP_197333437.1">
    <property type="nucleotide sequence ID" value="NZ_CP115944.1"/>
</dbReference>
<protein>
    <submittedName>
        <fullName evidence="1">Uncharacterized protein</fullName>
    </submittedName>
</protein>
<accession>G3A1N6</accession>
<gene>
    <name evidence="1" type="ORF">RALSY_11139</name>
</gene>
<evidence type="ECO:0000313" key="1">
    <source>
        <dbReference type="EMBL" id="CCA85140.1"/>
    </source>
</evidence>
<name>G3A1N6_9RALS</name>
<organism evidence="1">
    <name type="scientific">Ralstonia syzygii R24</name>
    <dbReference type="NCBI Taxonomy" id="907261"/>
    <lineage>
        <taxon>Bacteria</taxon>
        <taxon>Pseudomonadati</taxon>
        <taxon>Pseudomonadota</taxon>
        <taxon>Betaproteobacteria</taxon>
        <taxon>Burkholderiales</taxon>
        <taxon>Burkholderiaceae</taxon>
        <taxon>Ralstonia</taxon>
        <taxon>Ralstonia solanacearum species complex</taxon>
    </lineage>
</organism>
<reference evidence="1" key="2">
    <citation type="submission" date="2011-04" db="EMBL/GenBank/DDBJ databases">
        <authorList>
            <person name="Genoscope - CEA"/>
        </authorList>
    </citation>
    <scope>NUCLEOTIDE SEQUENCE</scope>
    <source>
        <strain evidence="1">R24</strain>
    </source>
</reference>
<reference evidence="1" key="1">
    <citation type="journal article" date="2011" name="PLoS ONE">
        <title>Ralstonia syzygii, the Blood Disease Bacterium and some Asian R. solanacearum strains form a single genomic species despite divergent lifestyles.</title>
        <authorList>
            <person name="Remenant B."/>
            <person name="de Cambiaire J.C."/>
            <person name="Cellier G."/>
            <person name="Jacobs J.M."/>
            <person name="Mangenot S."/>
            <person name="Barbe V."/>
            <person name="Lajus A."/>
            <person name="Vallenet D."/>
            <person name="Medigue C."/>
            <person name="Fegan M."/>
            <person name="Allen C."/>
            <person name="Prior P."/>
        </authorList>
    </citation>
    <scope>NUCLEOTIDE SEQUENCE</scope>
    <source>
        <strain evidence="1">R24</strain>
    </source>
</reference>
<dbReference type="EMBL" id="FR854086">
    <property type="protein sequence ID" value="CCA85140.1"/>
    <property type="molecule type" value="Genomic_DNA"/>
</dbReference>
<proteinExistence type="predicted"/>
<sequence>MSLSFENLPSQLDESISVDMGEGVVGTITLVGYADDEPIFRLEVDGNTFIGTAEFVLAQVEHYRQRRKLMPAPHYELREYPVPTPSGTRTEQEWVLVQG</sequence>
<dbReference type="AlphaFoldDB" id="G3A1N6"/>